<dbReference type="Proteomes" id="UP000214600">
    <property type="component" value="Unassembled WGS sequence"/>
</dbReference>
<dbReference type="EMBL" id="NKFA01000032">
    <property type="protein sequence ID" value="OXI33561.1"/>
    <property type="molecule type" value="Genomic_DNA"/>
</dbReference>
<protein>
    <submittedName>
        <fullName evidence="2">Uncharacterized protein</fullName>
    </submittedName>
</protein>
<organism evidence="2 3">
    <name type="scientific">Burkholderia aenigmatica</name>
    <dbReference type="NCBI Taxonomy" id="2015348"/>
    <lineage>
        <taxon>Bacteria</taxon>
        <taxon>Pseudomonadati</taxon>
        <taxon>Pseudomonadota</taxon>
        <taxon>Betaproteobacteria</taxon>
        <taxon>Burkholderiales</taxon>
        <taxon>Burkholderiaceae</taxon>
        <taxon>Burkholderia</taxon>
        <taxon>Burkholderia cepacia complex</taxon>
    </lineage>
</organism>
<dbReference type="SUPFAM" id="SSF52374">
    <property type="entry name" value="Nucleotidylyl transferase"/>
    <property type="match status" value="1"/>
</dbReference>
<proteinExistence type="predicted"/>
<comment type="caution">
    <text evidence="2">The sequence shown here is derived from an EMBL/GenBank/DDBJ whole genome shotgun (WGS) entry which is preliminary data.</text>
</comment>
<reference evidence="3" key="1">
    <citation type="submission" date="2017-06" db="EMBL/GenBank/DDBJ databases">
        <authorList>
            <person name="LiPuma J."/>
            <person name="Spilker T."/>
        </authorList>
    </citation>
    <scope>NUCLEOTIDE SEQUENCE [LARGE SCALE GENOMIC DNA]</scope>
    <source>
        <strain evidence="3">AU17325</strain>
    </source>
</reference>
<gene>
    <name evidence="2" type="ORF">CFB84_38170</name>
</gene>
<dbReference type="InterPro" id="IPR014729">
    <property type="entry name" value="Rossmann-like_a/b/a_fold"/>
</dbReference>
<evidence type="ECO:0000313" key="3">
    <source>
        <dbReference type="Proteomes" id="UP000214600"/>
    </source>
</evidence>
<evidence type="ECO:0000256" key="1">
    <source>
        <dbReference type="SAM" id="MobiDB-lite"/>
    </source>
</evidence>
<reference evidence="2 3" key="2">
    <citation type="submission" date="2017-08" db="EMBL/GenBank/DDBJ databases">
        <title>WGS of novel Burkholderia cepaca complex species.</title>
        <authorList>
            <person name="Lipuma J."/>
            <person name="Spilker T."/>
        </authorList>
    </citation>
    <scope>NUCLEOTIDE SEQUENCE [LARGE SCALE GENOMIC DNA]</scope>
    <source>
        <strain evidence="2 3">AU17325</strain>
    </source>
</reference>
<dbReference type="AlphaFoldDB" id="A0A228HTQ2"/>
<name>A0A228HTQ2_9BURK</name>
<sequence>MRCGSRATRRPPRRRTDIATRGAGLRDALRARGEALHWHPPFMGQRYAHWVDGLNGDWLISRQP</sequence>
<accession>A0A228HTQ2</accession>
<evidence type="ECO:0000313" key="2">
    <source>
        <dbReference type="EMBL" id="OXI33561.1"/>
    </source>
</evidence>
<dbReference type="Gene3D" id="3.40.50.620">
    <property type="entry name" value="HUPs"/>
    <property type="match status" value="1"/>
</dbReference>
<feature type="region of interest" description="Disordered" evidence="1">
    <location>
        <begin position="1"/>
        <end position="21"/>
    </location>
</feature>